<protein>
    <recommendedName>
        <fullName evidence="2">Ferritin/DPS domain-containing protein</fullName>
    </recommendedName>
</protein>
<dbReference type="RefSeq" id="WP_064594248.1">
    <property type="nucleotide sequence ID" value="NZ_CP134782.1"/>
</dbReference>
<gene>
    <name evidence="3" type="ORF">A9B99_02410</name>
</gene>
<proteinExistence type="inferred from homology"/>
<comment type="caution">
    <text evidence="3">The sequence shown here is derived from an EMBL/GenBank/DDBJ whole genome shotgun (WGS) entry which is preliminary data.</text>
</comment>
<dbReference type="Proteomes" id="UP000078225">
    <property type="component" value="Unassembled WGS sequence"/>
</dbReference>
<evidence type="ECO:0000259" key="2">
    <source>
        <dbReference type="Pfam" id="PF00210"/>
    </source>
</evidence>
<sequence>MAVTDIVSKLNVQMNREFYSSNLYLQLSAWCIEHELNDTAHFLRTQAQGTVTLMMRFFDHLKKMGGNPVVQPIPSGLKPGCNSLAVLFEKMLNDYRFRAENLVQLQDEAVSINDMSTLLFLQEVEKIQRKNGAVLVKMLAMVREADASGMCLMQTDHILAKAATA</sequence>
<accession>A0A1B7L8E4</accession>
<organism evidence="3 4">
    <name type="scientific">Mangrovibacter phragmitis</name>
    <dbReference type="NCBI Taxonomy" id="1691903"/>
    <lineage>
        <taxon>Bacteria</taxon>
        <taxon>Pseudomonadati</taxon>
        <taxon>Pseudomonadota</taxon>
        <taxon>Gammaproteobacteria</taxon>
        <taxon>Enterobacterales</taxon>
        <taxon>Enterobacteriaceae</taxon>
        <taxon>Mangrovibacter</taxon>
    </lineage>
</organism>
<dbReference type="AlphaFoldDB" id="A0A1B7L8E4"/>
<evidence type="ECO:0000313" key="3">
    <source>
        <dbReference type="EMBL" id="OAT78598.1"/>
    </source>
</evidence>
<dbReference type="OrthoDB" id="9801481at2"/>
<dbReference type="CDD" id="cd01055">
    <property type="entry name" value="Nonheme_Ferritin"/>
    <property type="match status" value="1"/>
</dbReference>
<dbReference type="GO" id="GO:0008199">
    <property type="term" value="F:ferric iron binding"/>
    <property type="evidence" value="ECO:0007669"/>
    <property type="project" value="InterPro"/>
</dbReference>
<dbReference type="Pfam" id="PF00210">
    <property type="entry name" value="Ferritin"/>
    <property type="match status" value="1"/>
</dbReference>
<dbReference type="InterPro" id="IPR009078">
    <property type="entry name" value="Ferritin-like_SF"/>
</dbReference>
<dbReference type="InterPro" id="IPR012347">
    <property type="entry name" value="Ferritin-like"/>
</dbReference>
<dbReference type="Gene3D" id="1.20.1260.10">
    <property type="match status" value="1"/>
</dbReference>
<name>A0A1B7L8E4_9ENTR</name>
<dbReference type="InterPro" id="IPR041719">
    <property type="entry name" value="Ferritin_prok"/>
</dbReference>
<comment type="similarity">
    <text evidence="1">Belongs to the ferritin family. Prokaryotic subfamily.</text>
</comment>
<feature type="domain" description="Ferritin/DPS" evidence="2">
    <location>
        <begin position="9"/>
        <end position="139"/>
    </location>
</feature>
<keyword evidence="4" id="KW-1185">Reference proteome</keyword>
<reference evidence="4" key="1">
    <citation type="submission" date="2016-05" db="EMBL/GenBank/DDBJ databases">
        <authorList>
            <person name="Behera P."/>
            <person name="Vaishampayan P."/>
            <person name="Singh N."/>
            <person name="Raina V."/>
            <person name="Suar M."/>
            <person name="Pattnaik A."/>
            <person name="Rastogi G."/>
        </authorList>
    </citation>
    <scope>NUCLEOTIDE SEQUENCE [LARGE SCALE GENOMIC DNA]</scope>
    <source>
        <strain evidence="4">MP23</strain>
    </source>
</reference>
<dbReference type="InterPro" id="IPR008331">
    <property type="entry name" value="Ferritin_DPS_dom"/>
</dbReference>
<dbReference type="SUPFAM" id="SSF47240">
    <property type="entry name" value="Ferritin-like"/>
    <property type="match status" value="1"/>
</dbReference>
<dbReference type="STRING" id="1691903.A9B99_02410"/>
<evidence type="ECO:0000256" key="1">
    <source>
        <dbReference type="ARBA" id="ARBA00006950"/>
    </source>
</evidence>
<dbReference type="NCBIfam" id="NF011597">
    <property type="entry name" value="PRK15022.1"/>
    <property type="match status" value="1"/>
</dbReference>
<evidence type="ECO:0000313" key="4">
    <source>
        <dbReference type="Proteomes" id="UP000078225"/>
    </source>
</evidence>
<dbReference type="EMBL" id="LYRP01000001">
    <property type="protein sequence ID" value="OAT78598.1"/>
    <property type="molecule type" value="Genomic_DNA"/>
</dbReference>